<dbReference type="PANTHER" id="PTHR30160">
    <property type="entry name" value="TETRAACYLDISACCHARIDE 4'-KINASE-RELATED"/>
    <property type="match status" value="1"/>
</dbReference>
<dbReference type="GO" id="GO:0005829">
    <property type="term" value="C:cytosol"/>
    <property type="evidence" value="ECO:0007669"/>
    <property type="project" value="TreeGrafter"/>
</dbReference>
<evidence type="ECO:0000313" key="3">
    <source>
        <dbReference type="EMBL" id="SEH46043.1"/>
    </source>
</evidence>
<dbReference type="CDD" id="cd03789">
    <property type="entry name" value="GT9_LPS_heptosyltransferase"/>
    <property type="match status" value="1"/>
</dbReference>
<dbReference type="SUPFAM" id="SSF53756">
    <property type="entry name" value="UDP-Glycosyltransferase/glycogen phosphorylase"/>
    <property type="match status" value="1"/>
</dbReference>
<gene>
    <name evidence="3" type="ORF">SAMN04244559_02454</name>
</gene>
<accession>A0A1H6IBJ5</accession>
<dbReference type="InterPro" id="IPR002201">
    <property type="entry name" value="Glyco_trans_9"/>
</dbReference>
<keyword evidence="4" id="KW-1185">Reference proteome</keyword>
<evidence type="ECO:0000256" key="2">
    <source>
        <dbReference type="ARBA" id="ARBA00022679"/>
    </source>
</evidence>
<dbReference type="InterPro" id="IPR051199">
    <property type="entry name" value="LPS_LOS_Heptosyltrfase"/>
</dbReference>
<keyword evidence="2 3" id="KW-0808">Transferase</keyword>
<dbReference type="Pfam" id="PF01075">
    <property type="entry name" value="Glyco_transf_9"/>
    <property type="match status" value="1"/>
</dbReference>
<evidence type="ECO:0000256" key="1">
    <source>
        <dbReference type="ARBA" id="ARBA00022676"/>
    </source>
</evidence>
<proteinExistence type="predicted"/>
<dbReference type="Gene3D" id="3.40.50.2000">
    <property type="entry name" value="Glycogen Phosphorylase B"/>
    <property type="match status" value="2"/>
</dbReference>
<protein>
    <submittedName>
        <fullName evidence="3">ADP-heptose:LPS heptosyltransferase</fullName>
    </submittedName>
</protein>
<sequence>MKLHRLTDPLTGLERRLTRRAPPASGVLLISAGGLGDTVLFALVAERFAALAQPGETVTVLLRANAAEMAFLLPPSLEVMTVDFAALRSPARRRAILADLYRRHFRLVVSTDFQRHPDLDEALAFACAAPERAAMVPRPWVKYQARLNANGKRWGRLIETGPEKLDNKLLRWALFADALTGRTLPPPRVALPPERLAGLAPPDPATAQTPTLVIQPFSAVRGKQSPPDLFRRIIESLPPGWRVRISGHPSDFERCPEYRPLLDLPGVSFEPISFAQLVGVLRAARLVVSVDTGCMHLAAALGVPTLCLASAAYVGGNIPYVEALGPTSARFVWTPMACQGCLGDCRRPAIDSMYPCVAALSAESVLEAVADMTETSR</sequence>
<dbReference type="RefSeq" id="WP_074769100.1">
    <property type="nucleotide sequence ID" value="NZ_FNWO01000010.1"/>
</dbReference>
<dbReference type="EMBL" id="FNWO01000010">
    <property type="protein sequence ID" value="SEH46043.1"/>
    <property type="molecule type" value="Genomic_DNA"/>
</dbReference>
<evidence type="ECO:0000313" key="4">
    <source>
        <dbReference type="Proteomes" id="UP000182983"/>
    </source>
</evidence>
<name>A0A1H6IBJ5_MAGFU</name>
<dbReference type="AlphaFoldDB" id="A0A1H6IBJ5"/>
<reference evidence="4" key="1">
    <citation type="submission" date="2016-10" db="EMBL/GenBank/DDBJ databases">
        <authorList>
            <person name="Varghese N."/>
            <person name="Submissions S."/>
        </authorList>
    </citation>
    <scope>NUCLEOTIDE SEQUENCE [LARGE SCALE GENOMIC DNA]</scope>
    <source>
        <strain evidence="4">DSM 13234</strain>
    </source>
</reference>
<dbReference type="GO" id="GO:0009244">
    <property type="term" value="P:lipopolysaccharide core region biosynthetic process"/>
    <property type="evidence" value="ECO:0007669"/>
    <property type="project" value="TreeGrafter"/>
</dbReference>
<organism evidence="3 4">
    <name type="scientific">Magnetospirillum fulvum</name>
    <name type="common">Rhodospirillum fulvum</name>
    <dbReference type="NCBI Taxonomy" id="1082"/>
    <lineage>
        <taxon>Bacteria</taxon>
        <taxon>Pseudomonadati</taxon>
        <taxon>Pseudomonadota</taxon>
        <taxon>Alphaproteobacteria</taxon>
        <taxon>Rhodospirillales</taxon>
        <taxon>Rhodospirillaceae</taxon>
        <taxon>Magnetospirillum</taxon>
    </lineage>
</organism>
<keyword evidence="1" id="KW-0328">Glycosyltransferase</keyword>
<dbReference type="OrthoDB" id="7346034at2"/>
<dbReference type="GO" id="GO:0008713">
    <property type="term" value="F:ADP-heptose-lipopolysaccharide heptosyltransferase activity"/>
    <property type="evidence" value="ECO:0007669"/>
    <property type="project" value="TreeGrafter"/>
</dbReference>
<dbReference type="Proteomes" id="UP000182983">
    <property type="component" value="Unassembled WGS sequence"/>
</dbReference>